<dbReference type="GeneID" id="25731754"/>
<reference evidence="2 3" key="1">
    <citation type="journal article" date="2013" name="BMC Genomics">
        <title>Reconstruction of the lipid metabolism for the microalga Monoraphidium neglectum from its genome sequence reveals characteristics suitable for biofuel production.</title>
        <authorList>
            <person name="Bogen C."/>
            <person name="Al-Dilaimi A."/>
            <person name="Albersmeier A."/>
            <person name="Wichmann J."/>
            <person name="Grundmann M."/>
            <person name="Rupp O."/>
            <person name="Lauersen K.J."/>
            <person name="Blifernez-Klassen O."/>
            <person name="Kalinowski J."/>
            <person name="Goesmann A."/>
            <person name="Mussgnug J.H."/>
            <person name="Kruse O."/>
        </authorList>
    </citation>
    <scope>NUCLEOTIDE SEQUENCE [LARGE SCALE GENOMIC DNA]</scope>
    <source>
        <strain evidence="2 3">SAG 48.87</strain>
    </source>
</reference>
<feature type="region of interest" description="Disordered" evidence="1">
    <location>
        <begin position="159"/>
        <end position="192"/>
    </location>
</feature>
<feature type="compositionally biased region" description="Basic and acidic residues" evidence="1">
    <location>
        <begin position="162"/>
        <end position="174"/>
    </location>
</feature>
<name>A0A0D2KD81_9CHLO</name>
<gene>
    <name evidence="2" type="ORF">MNEG_14214</name>
</gene>
<evidence type="ECO:0000256" key="1">
    <source>
        <dbReference type="SAM" id="MobiDB-lite"/>
    </source>
</evidence>
<dbReference type="KEGG" id="mng:MNEG_14214"/>
<dbReference type="EMBL" id="KK104547">
    <property type="protein sequence ID" value="KIY93748.1"/>
    <property type="molecule type" value="Genomic_DNA"/>
</dbReference>
<accession>A0A0D2KD81</accession>
<organism evidence="2 3">
    <name type="scientific">Monoraphidium neglectum</name>
    <dbReference type="NCBI Taxonomy" id="145388"/>
    <lineage>
        <taxon>Eukaryota</taxon>
        <taxon>Viridiplantae</taxon>
        <taxon>Chlorophyta</taxon>
        <taxon>core chlorophytes</taxon>
        <taxon>Chlorophyceae</taxon>
        <taxon>CS clade</taxon>
        <taxon>Sphaeropleales</taxon>
        <taxon>Selenastraceae</taxon>
        <taxon>Monoraphidium</taxon>
    </lineage>
</organism>
<dbReference type="Proteomes" id="UP000054498">
    <property type="component" value="Unassembled WGS sequence"/>
</dbReference>
<protein>
    <submittedName>
        <fullName evidence="2">Uncharacterized protein</fullName>
    </submittedName>
</protein>
<dbReference type="RefSeq" id="XP_013892768.1">
    <property type="nucleotide sequence ID" value="XM_014037314.1"/>
</dbReference>
<dbReference type="AlphaFoldDB" id="A0A0D2KD81"/>
<keyword evidence="3" id="KW-1185">Reference proteome</keyword>
<evidence type="ECO:0000313" key="2">
    <source>
        <dbReference type="EMBL" id="KIY93748.1"/>
    </source>
</evidence>
<evidence type="ECO:0000313" key="3">
    <source>
        <dbReference type="Proteomes" id="UP000054498"/>
    </source>
</evidence>
<sequence>MPGSHSLPTGLNNLEYPLLVCGPPAPAEDTIALLERLAAAGYAIVPANEFPPRIAFTRRGLRAVMIGIRSAESTLKLLQARENMIAKKDRVLAKLLMVGNTPAFFLSPASNKALGESVLLTDGERAPRLDDPRISEVMIKALLNNKTYTQALEAFFPQLHPLQKETRESDERRPGQKRNRPDAASGRDQAGA</sequence>
<proteinExistence type="predicted"/>